<dbReference type="SUPFAM" id="SSF51395">
    <property type="entry name" value="FMN-linked oxidoreductases"/>
    <property type="match status" value="1"/>
</dbReference>
<dbReference type="CDD" id="cd02801">
    <property type="entry name" value="DUS_like_FMN"/>
    <property type="match status" value="1"/>
</dbReference>
<evidence type="ECO:0000256" key="7">
    <source>
        <dbReference type="ARBA" id="ARBA00023027"/>
    </source>
</evidence>
<comment type="catalytic activity">
    <reaction evidence="9">
        <text>5,6-dihydrouridine(17) in tRNA + NAD(+) = uridine(17) in tRNA + NADH + H(+)</text>
        <dbReference type="Rhea" id="RHEA:53372"/>
        <dbReference type="Rhea" id="RHEA-COMP:13541"/>
        <dbReference type="Rhea" id="RHEA-COMP:13542"/>
        <dbReference type="ChEBI" id="CHEBI:15378"/>
        <dbReference type="ChEBI" id="CHEBI:57540"/>
        <dbReference type="ChEBI" id="CHEBI:57945"/>
        <dbReference type="ChEBI" id="CHEBI:65315"/>
        <dbReference type="ChEBI" id="CHEBI:74443"/>
        <dbReference type="EC" id="1.3.1.88"/>
    </reaction>
    <physiologicalReaction direction="right-to-left" evidence="9">
        <dbReference type="Rhea" id="RHEA:53374"/>
    </physiologicalReaction>
</comment>
<dbReference type="InterPro" id="IPR013785">
    <property type="entry name" value="Aldolase_TIM"/>
</dbReference>
<evidence type="ECO:0000256" key="8">
    <source>
        <dbReference type="ARBA" id="ARBA00038313"/>
    </source>
</evidence>
<evidence type="ECO:0000256" key="12">
    <source>
        <dbReference type="ARBA" id="ARBA00049467"/>
    </source>
</evidence>
<comment type="catalytic activity">
    <reaction evidence="11">
        <text>5,6-dihydrouridine(16) in tRNA + NAD(+) = uridine(16) in tRNA + NADH + H(+)</text>
        <dbReference type="Rhea" id="RHEA:53380"/>
        <dbReference type="Rhea" id="RHEA-COMP:13543"/>
        <dbReference type="Rhea" id="RHEA-COMP:13544"/>
        <dbReference type="ChEBI" id="CHEBI:15378"/>
        <dbReference type="ChEBI" id="CHEBI:57540"/>
        <dbReference type="ChEBI" id="CHEBI:57945"/>
        <dbReference type="ChEBI" id="CHEBI:65315"/>
        <dbReference type="ChEBI" id="CHEBI:74443"/>
        <dbReference type="EC" id="1.3.1.88"/>
    </reaction>
    <physiologicalReaction direction="right-to-left" evidence="11">
        <dbReference type="Rhea" id="RHEA:53382"/>
    </physiologicalReaction>
</comment>
<reference evidence="16" key="1">
    <citation type="submission" date="2022-08" db="EMBL/GenBank/DDBJ databases">
        <title>Novel sulfate-reducing endosymbionts in the free-living metamonad Anaeramoeba.</title>
        <authorList>
            <person name="Jerlstrom-Hultqvist J."/>
            <person name="Cepicka I."/>
            <person name="Gallot-Lavallee L."/>
            <person name="Salas-Leiva D."/>
            <person name="Curtis B.A."/>
            <person name="Zahonova K."/>
            <person name="Pipaliya S."/>
            <person name="Dacks J."/>
            <person name="Roger A.J."/>
        </authorList>
    </citation>
    <scope>NUCLEOTIDE SEQUENCE</scope>
    <source>
        <strain evidence="16">Schooner1</strain>
    </source>
</reference>
<evidence type="ECO:0000256" key="11">
    <source>
        <dbReference type="ARBA" id="ARBA00048934"/>
    </source>
</evidence>
<evidence type="ECO:0000256" key="14">
    <source>
        <dbReference type="SAM" id="MobiDB-lite"/>
    </source>
</evidence>
<evidence type="ECO:0000256" key="1">
    <source>
        <dbReference type="ARBA" id="ARBA00001917"/>
    </source>
</evidence>
<dbReference type="Proteomes" id="UP001150062">
    <property type="component" value="Unassembled WGS sequence"/>
</dbReference>
<dbReference type="PROSITE" id="PS01136">
    <property type="entry name" value="UPF0034"/>
    <property type="match status" value="1"/>
</dbReference>
<dbReference type="EC" id="1.3.1.-" evidence="13"/>
<evidence type="ECO:0000256" key="10">
    <source>
        <dbReference type="ARBA" id="ARBA00047652"/>
    </source>
</evidence>
<dbReference type="EMBL" id="JAOAOG010000110">
    <property type="protein sequence ID" value="KAJ6248530.1"/>
    <property type="molecule type" value="Genomic_DNA"/>
</dbReference>
<organism evidence="16 17">
    <name type="scientific">Anaeramoeba flamelloides</name>
    <dbReference type="NCBI Taxonomy" id="1746091"/>
    <lineage>
        <taxon>Eukaryota</taxon>
        <taxon>Metamonada</taxon>
        <taxon>Anaeramoebidae</taxon>
        <taxon>Anaeramoeba</taxon>
    </lineage>
</organism>
<keyword evidence="6 13" id="KW-0560">Oxidoreductase</keyword>
<gene>
    <name evidence="16" type="ORF">M0813_17496</name>
</gene>
<comment type="similarity">
    <text evidence="8">Belongs to the Dus family. Dus1 subfamily.</text>
</comment>
<dbReference type="PIRSF" id="PIRSF006621">
    <property type="entry name" value="Dus"/>
    <property type="match status" value="1"/>
</dbReference>
<name>A0ABQ8YVJ3_9EUKA</name>
<dbReference type="InterPro" id="IPR035587">
    <property type="entry name" value="DUS-like_FMN-bd"/>
</dbReference>
<evidence type="ECO:0000256" key="9">
    <source>
        <dbReference type="ARBA" id="ARBA00047287"/>
    </source>
</evidence>
<comment type="caution">
    <text evidence="16">The sequence shown here is derived from an EMBL/GenBank/DDBJ whole genome shotgun (WGS) entry which is preliminary data.</text>
</comment>
<keyword evidence="4 13" id="KW-0819">tRNA processing</keyword>
<feature type="region of interest" description="Disordered" evidence="14">
    <location>
        <begin position="345"/>
        <end position="366"/>
    </location>
</feature>
<evidence type="ECO:0000256" key="13">
    <source>
        <dbReference type="PIRNR" id="PIRNR006621"/>
    </source>
</evidence>
<keyword evidence="17" id="KW-1185">Reference proteome</keyword>
<keyword evidence="7" id="KW-0520">NAD</keyword>
<keyword evidence="3 13" id="KW-0288">FMN</keyword>
<evidence type="ECO:0000256" key="3">
    <source>
        <dbReference type="ARBA" id="ARBA00022643"/>
    </source>
</evidence>
<evidence type="ECO:0000256" key="5">
    <source>
        <dbReference type="ARBA" id="ARBA00022857"/>
    </source>
</evidence>
<keyword evidence="2 13" id="KW-0285">Flavoprotein</keyword>
<comment type="cofactor">
    <cofactor evidence="1 13">
        <name>FMN</name>
        <dbReference type="ChEBI" id="CHEBI:58210"/>
    </cofactor>
</comment>
<evidence type="ECO:0000259" key="15">
    <source>
        <dbReference type="Pfam" id="PF01207"/>
    </source>
</evidence>
<evidence type="ECO:0000256" key="4">
    <source>
        <dbReference type="ARBA" id="ARBA00022694"/>
    </source>
</evidence>
<evidence type="ECO:0000313" key="16">
    <source>
        <dbReference type="EMBL" id="KAJ6248530.1"/>
    </source>
</evidence>
<feature type="domain" description="DUS-like FMN-binding" evidence="15">
    <location>
        <begin position="29"/>
        <end position="342"/>
    </location>
</feature>
<evidence type="ECO:0000256" key="6">
    <source>
        <dbReference type="ARBA" id="ARBA00023002"/>
    </source>
</evidence>
<sequence>MELTRKRTELKKLRGYDFYQSLGSPKKVLAPMVQMSELPFRLYMRKQGVELCYSPMMISKHFHSSRRFRKRNLHFHQKDRPLFVQFAGNDPNVVLKSAQYVENKCDAIDFNMGCPQQRVAGKGHYGSFLLDTEEDRQLCVEIVKKLDQNLIVPVTCKIRLIPSSEDKLVGDIEKTITFAKQLEKAGCAILAVHGRTRFNKGRTMTKTNWGAIARVKESLTIPVIANGSVKTFQDYKDCLKESKADAVMVAMGCLDNPLLFLNKGNDGELNWEKERRVCTKEFLEFVFEQQKEKQLLVVKEKTIRNHIYHIVGKQFFRAPQLRERLSSIEEMVKAVTELDQVLTQKEKEKKNHEIENEKENEKEIKVEQIENNQKELEIEKEKL</sequence>
<dbReference type="Pfam" id="PF01207">
    <property type="entry name" value="Dus"/>
    <property type="match status" value="1"/>
</dbReference>
<dbReference type="Gene3D" id="3.20.20.70">
    <property type="entry name" value="Aldolase class I"/>
    <property type="match status" value="1"/>
</dbReference>
<dbReference type="PANTHER" id="PTHR11082">
    <property type="entry name" value="TRNA-DIHYDROURIDINE SYNTHASE"/>
    <property type="match status" value="1"/>
</dbReference>
<proteinExistence type="inferred from homology"/>
<comment type="catalytic activity">
    <reaction evidence="10">
        <text>5,6-dihydrouridine(16) in tRNA + NADP(+) = uridine(16) in tRNA + NADPH + H(+)</text>
        <dbReference type="Rhea" id="RHEA:53376"/>
        <dbReference type="Rhea" id="RHEA-COMP:13543"/>
        <dbReference type="Rhea" id="RHEA-COMP:13544"/>
        <dbReference type="ChEBI" id="CHEBI:15378"/>
        <dbReference type="ChEBI" id="CHEBI:57783"/>
        <dbReference type="ChEBI" id="CHEBI:58349"/>
        <dbReference type="ChEBI" id="CHEBI:65315"/>
        <dbReference type="ChEBI" id="CHEBI:74443"/>
        <dbReference type="EC" id="1.3.1.88"/>
    </reaction>
    <physiologicalReaction direction="right-to-left" evidence="10">
        <dbReference type="Rhea" id="RHEA:53378"/>
    </physiologicalReaction>
</comment>
<accession>A0ABQ8YVJ3</accession>
<comment type="catalytic activity">
    <reaction evidence="12">
        <text>5,6-dihydrouridine(17) in tRNA + NADP(+) = uridine(17) in tRNA + NADPH + H(+)</text>
        <dbReference type="Rhea" id="RHEA:53368"/>
        <dbReference type="Rhea" id="RHEA-COMP:13541"/>
        <dbReference type="Rhea" id="RHEA-COMP:13542"/>
        <dbReference type="ChEBI" id="CHEBI:15378"/>
        <dbReference type="ChEBI" id="CHEBI:57783"/>
        <dbReference type="ChEBI" id="CHEBI:58349"/>
        <dbReference type="ChEBI" id="CHEBI:65315"/>
        <dbReference type="ChEBI" id="CHEBI:74443"/>
        <dbReference type="EC" id="1.3.1.88"/>
    </reaction>
    <physiologicalReaction direction="right-to-left" evidence="12">
        <dbReference type="Rhea" id="RHEA:53370"/>
    </physiologicalReaction>
</comment>
<keyword evidence="5" id="KW-0521">NADP</keyword>
<evidence type="ECO:0000256" key="2">
    <source>
        <dbReference type="ARBA" id="ARBA00022630"/>
    </source>
</evidence>
<comment type="function">
    <text evidence="13">Catalyzes the synthesis of dihydrouridine, a modified base found in the D-loop of most tRNAs.</text>
</comment>
<dbReference type="InterPro" id="IPR018517">
    <property type="entry name" value="tRNA_hU_synthase_CS"/>
</dbReference>
<dbReference type="PANTHER" id="PTHR11082:SF5">
    <property type="entry name" value="TRNA-DIHYDROURIDINE(16_17) SYNTHASE [NAD(P)(+)]-LIKE"/>
    <property type="match status" value="1"/>
</dbReference>
<evidence type="ECO:0000313" key="17">
    <source>
        <dbReference type="Proteomes" id="UP001150062"/>
    </source>
</evidence>
<comment type="similarity">
    <text evidence="13">Belongs to the dus family.</text>
</comment>
<protein>
    <recommendedName>
        <fullName evidence="13">tRNA-dihydrouridine synthase</fullName>
        <ecNumber evidence="13">1.3.1.-</ecNumber>
    </recommendedName>
</protein>
<dbReference type="InterPro" id="IPR001269">
    <property type="entry name" value="DUS_fam"/>
</dbReference>